<dbReference type="Gene3D" id="3.30.40.10">
    <property type="entry name" value="Zinc/RING finger domain, C3HC4 (zinc finger)"/>
    <property type="match status" value="1"/>
</dbReference>
<dbReference type="GO" id="GO:0008270">
    <property type="term" value="F:zinc ion binding"/>
    <property type="evidence" value="ECO:0007669"/>
    <property type="project" value="UniProtKB-KW"/>
</dbReference>
<reference evidence="5" key="1">
    <citation type="journal article" date="2019" name="Curr. Biol.">
        <title>Genome Sequence of Striga asiatica Provides Insight into the Evolution of Plant Parasitism.</title>
        <authorList>
            <person name="Yoshida S."/>
            <person name="Kim S."/>
            <person name="Wafula E.K."/>
            <person name="Tanskanen J."/>
            <person name="Kim Y.M."/>
            <person name="Honaas L."/>
            <person name="Yang Z."/>
            <person name="Spallek T."/>
            <person name="Conn C.E."/>
            <person name="Ichihashi Y."/>
            <person name="Cheong K."/>
            <person name="Cui S."/>
            <person name="Der J.P."/>
            <person name="Gundlach H."/>
            <person name="Jiao Y."/>
            <person name="Hori C."/>
            <person name="Ishida J.K."/>
            <person name="Kasahara H."/>
            <person name="Kiba T."/>
            <person name="Kim M.S."/>
            <person name="Koo N."/>
            <person name="Laohavisit A."/>
            <person name="Lee Y.H."/>
            <person name="Lumba S."/>
            <person name="McCourt P."/>
            <person name="Mortimer J.C."/>
            <person name="Mutuku J.M."/>
            <person name="Nomura T."/>
            <person name="Sasaki-Sekimoto Y."/>
            <person name="Seto Y."/>
            <person name="Wang Y."/>
            <person name="Wakatake T."/>
            <person name="Sakakibara H."/>
            <person name="Demura T."/>
            <person name="Yamaguchi S."/>
            <person name="Yoneyama K."/>
            <person name="Manabe R.I."/>
            <person name="Nelson D.C."/>
            <person name="Schulman A.H."/>
            <person name="Timko M.P."/>
            <person name="dePamphilis C.W."/>
            <person name="Choi D."/>
            <person name="Shirasu K."/>
        </authorList>
    </citation>
    <scope>NUCLEOTIDE SEQUENCE [LARGE SCALE GENOMIC DNA]</scope>
    <source>
        <strain evidence="5">cv. UVA1</strain>
    </source>
</reference>
<dbReference type="InterPro" id="IPR013083">
    <property type="entry name" value="Znf_RING/FYVE/PHD"/>
</dbReference>
<evidence type="ECO:0000256" key="2">
    <source>
        <dbReference type="SAM" id="Coils"/>
    </source>
</evidence>
<comment type="caution">
    <text evidence="4">The sequence shown here is derived from an EMBL/GenBank/DDBJ whole genome shotgun (WGS) entry which is preliminary data.</text>
</comment>
<protein>
    <submittedName>
        <fullName evidence="4">RING/U-box superfamily protein</fullName>
    </submittedName>
</protein>
<accession>A0A5A7QEV9</accession>
<dbReference type="EMBL" id="BKCP01006737">
    <property type="protein sequence ID" value="GER43740.1"/>
    <property type="molecule type" value="Genomic_DNA"/>
</dbReference>
<keyword evidence="2" id="KW-0175">Coiled coil</keyword>
<evidence type="ECO:0000313" key="5">
    <source>
        <dbReference type="Proteomes" id="UP000325081"/>
    </source>
</evidence>
<evidence type="ECO:0000256" key="1">
    <source>
        <dbReference type="PROSITE-ProRule" id="PRU00175"/>
    </source>
</evidence>
<feature type="domain" description="RING-type" evidence="3">
    <location>
        <begin position="696"/>
        <end position="736"/>
    </location>
</feature>
<sequence length="749" mass="84611">MGEIGGTEGHSSASANEKCRNKRKCSSDLTFQPPSLSLTEFPKYELLEQHFQSAFRQLGSILEKSRDLSKDKKLEKKHEVEHEWDDPITFQLEELLSSLLSTTFSSAARKLVRCGYTEETAEWAILNSSNFNGTNDAESSIFEGALALLKMNEHVKMPKKTVFEGIRSLVEYTLLEMIHVVRELRPELTVTEVMWCLLVSDMDLATACGLRWSPEEAHGGSPVEPSGKLGALKPGDPRAQNFGPVQCRKPGPGPVGSRKEASLSLQELKARFPGIADMDEKLGGNKKAPAIHFKRDLLRQKAVHFEKNYRGRLTKGSFKAKVAAWGSMVLDQTLKSQSGVVMMENYSRLSISEEGEKNIGDIDPVSAFPARNHGKCSGGEKVVKFPDPPKEPTNYYAQIPFDEILQEYVAKDEKDKLLLMIVPLKVELERELQGWCNWANEKVMQAAGKLMKENAELKTLRQEKEDIEKSKKDKHSVEESMVKRLAEMDNALANTTGQIELTSCTVRRLEAENNVLRREMEDARIEARGSAVKLEEAVAKELEMMKKLQGCEVEKGLMVEKLSITRREKAELESRIGKMKNRQNQFKVLLRQEEKERVKAEKLLDSLRGEREKVESLMKAEVDNINQTAQVKKHKFEQDIKNLQSMISELKMESDKEKIAALNAGYSPNVPKYRGERMAVFQEIFGSGDVKEERECVMCMTDEISVVFLPCAHQVLCGSCNALHEKEGMKDCPSCREIIKKRVSVSFRE</sequence>
<dbReference type="PANTHER" id="PTHR46405">
    <property type="entry name" value="OS05G0141500 PROTEIN"/>
    <property type="match status" value="1"/>
</dbReference>
<dbReference type="Proteomes" id="UP000325081">
    <property type="component" value="Unassembled WGS sequence"/>
</dbReference>
<proteinExistence type="predicted"/>
<dbReference type="PROSITE" id="PS50089">
    <property type="entry name" value="ZF_RING_2"/>
    <property type="match status" value="1"/>
</dbReference>
<dbReference type="InterPro" id="IPR001841">
    <property type="entry name" value="Znf_RING"/>
</dbReference>
<dbReference type="InterPro" id="IPR046527">
    <property type="entry name" value="PIR2-like_helical"/>
</dbReference>
<dbReference type="Pfam" id="PF13920">
    <property type="entry name" value="zf-C3HC4_3"/>
    <property type="match status" value="1"/>
</dbReference>
<dbReference type="Pfam" id="PF20235">
    <property type="entry name" value="PIR2-like_helical"/>
    <property type="match status" value="1"/>
</dbReference>
<gene>
    <name evidence="4" type="ORF">STAS_20604</name>
</gene>
<feature type="coiled-coil region" evidence="2">
    <location>
        <begin position="562"/>
        <end position="660"/>
    </location>
</feature>
<dbReference type="OrthoDB" id="774873at2759"/>
<feature type="coiled-coil region" evidence="2">
    <location>
        <begin position="443"/>
        <end position="526"/>
    </location>
</feature>
<dbReference type="PANTHER" id="PTHR46405:SF9">
    <property type="entry name" value="E3 UBIQUITIN-PROTEIN LIGASE RF298"/>
    <property type="match status" value="1"/>
</dbReference>
<dbReference type="AlphaFoldDB" id="A0A5A7QEV9"/>
<keyword evidence="1" id="KW-0862">Zinc</keyword>
<evidence type="ECO:0000259" key="3">
    <source>
        <dbReference type="PROSITE" id="PS50089"/>
    </source>
</evidence>
<keyword evidence="1" id="KW-0479">Metal-binding</keyword>
<organism evidence="4 5">
    <name type="scientific">Striga asiatica</name>
    <name type="common">Asiatic witchweed</name>
    <name type="synonym">Buchnera asiatica</name>
    <dbReference type="NCBI Taxonomy" id="4170"/>
    <lineage>
        <taxon>Eukaryota</taxon>
        <taxon>Viridiplantae</taxon>
        <taxon>Streptophyta</taxon>
        <taxon>Embryophyta</taxon>
        <taxon>Tracheophyta</taxon>
        <taxon>Spermatophyta</taxon>
        <taxon>Magnoliopsida</taxon>
        <taxon>eudicotyledons</taxon>
        <taxon>Gunneridae</taxon>
        <taxon>Pentapetalae</taxon>
        <taxon>asterids</taxon>
        <taxon>lamiids</taxon>
        <taxon>Lamiales</taxon>
        <taxon>Orobanchaceae</taxon>
        <taxon>Buchnereae</taxon>
        <taxon>Striga</taxon>
    </lineage>
</organism>
<keyword evidence="1" id="KW-0863">Zinc-finger</keyword>
<dbReference type="SUPFAM" id="SSF57850">
    <property type="entry name" value="RING/U-box"/>
    <property type="match status" value="1"/>
</dbReference>
<dbReference type="InterPro" id="IPR046934">
    <property type="entry name" value="PIR2-like"/>
</dbReference>
<evidence type="ECO:0000313" key="4">
    <source>
        <dbReference type="EMBL" id="GER43740.1"/>
    </source>
</evidence>
<keyword evidence="5" id="KW-1185">Reference proteome</keyword>
<dbReference type="CDD" id="cd23128">
    <property type="entry name" value="RING-HC_MIP1-like"/>
    <property type="match status" value="1"/>
</dbReference>
<name>A0A5A7QEV9_STRAF</name>